<organism evidence="5">
    <name type="scientific">Polytomella parva</name>
    <dbReference type="NCBI Taxonomy" id="51329"/>
    <lineage>
        <taxon>Eukaryota</taxon>
        <taxon>Viridiplantae</taxon>
        <taxon>Chlorophyta</taxon>
        <taxon>core chlorophytes</taxon>
        <taxon>Chlorophyceae</taxon>
        <taxon>CS clade</taxon>
        <taxon>Chlamydomonadales</taxon>
        <taxon>Chlamydomonadaceae</taxon>
        <taxon>Polytomella</taxon>
    </lineage>
</organism>
<feature type="compositionally biased region" description="Basic and acidic residues" evidence="3">
    <location>
        <begin position="349"/>
        <end position="363"/>
    </location>
</feature>
<dbReference type="AlphaFoldDB" id="A0A7S0USB9"/>
<reference evidence="5" key="1">
    <citation type="submission" date="2021-01" db="EMBL/GenBank/DDBJ databases">
        <authorList>
            <person name="Corre E."/>
            <person name="Pelletier E."/>
            <person name="Niang G."/>
            <person name="Scheremetjew M."/>
            <person name="Finn R."/>
            <person name="Kale V."/>
            <person name="Holt S."/>
            <person name="Cochrane G."/>
            <person name="Meng A."/>
            <person name="Brown T."/>
            <person name="Cohen L."/>
        </authorList>
    </citation>
    <scope>NUCLEOTIDE SEQUENCE</scope>
    <source>
        <strain evidence="5">SAG 63-3</strain>
    </source>
</reference>
<dbReference type="GO" id="GO:0000166">
    <property type="term" value="F:nucleotide binding"/>
    <property type="evidence" value="ECO:0007669"/>
    <property type="project" value="UniProtKB-KW"/>
</dbReference>
<feature type="compositionally biased region" description="Basic and acidic residues" evidence="3">
    <location>
        <begin position="419"/>
        <end position="434"/>
    </location>
</feature>
<feature type="region of interest" description="Disordered" evidence="3">
    <location>
        <begin position="349"/>
        <end position="374"/>
    </location>
</feature>
<keyword evidence="2" id="KW-0547">Nucleotide-binding</keyword>
<comment type="function">
    <text evidence="2">Decapping enzyme for NAD-capped RNAs: specifically hydrolyzes the nicotinamide adenine dinucleotide (NAD) cap from a subset of RNAs by removing the entire NAD moiety from the 5'-end of an NAD-capped RNA.</text>
</comment>
<evidence type="ECO:0000256" key="1">
    <source>
        <dbReference type="ARBA" id="ARBA00006562"/>
    </source>
</evidence>
<evidence type="ECO:0000259" key="4">
    <source>
        <dbReference type="Pfam" id="PF08652"/>
    </source>
</evidence>
<proteinExistence type="inferred from homology"/>
<dbReference type="GO" id="GO:0003723">
    <property type="term" value="F:RNA binding"/>
    <property type="evidence" value="ECO:0007669"/>
    <property type="project" value="UniProtKB-KW"/>
</dbReference>
<feature type="region of interest" description="Disordered" evidence="3">
    <location>
        <begin position="406"/>
        <end position="442"/>
    </location>
</feature>
<keyword evidence="2" id="KW-0694">RNA-binding</keyword>
<dbReference type="InterPro" id="IPR013961">
    <property type="entry name" value="RAI1"/>
</dbReference>
<dbReference type="GO" id="GO:0110155">
    <property type="term" value="P:NAD-cap decapping"/>
    <property type="evidence" value="ECO:0007669"/>
    <property type="project" value="TreeGrafter"/>
</dbReference>
<keyword evidence="2" id="KW-0540">Nuclease</keyword>
<feature type="domain" description="RAI1-like" evidence="4">
    <location>
        <begin position="32"/>
        <end position="330"/>
    </location>
</feature>
<protein>
    <recommendedName>
        <fullName evidence="2">Decapping nuclease</fullName>
        <ecNumber evidence="2">3.6.1.-</ecNumber>
    </recommendedName>
</protein>
<dbReference type="GO" id="GO:0000956">
    <property type="term" value="P:nuclear-transcribed mRNA catabolic process"/>
    <property type="evidence" value="ECO:0007669"/>
    <property type="project" value="TreeGrafter"/>
</dbReference>
<dbReference type="GO" id="GO:0004518">
    <property type="term" value="F:nuclease activity"/>
    <property type="evidence" value="ECO:0007669"/>
    <property type="project" value="UniProtKB-KW"/>
</dbReference>
<dbReference type="GO" id="GO:0005829">
    <property type="term" value="C:cytosol"/>
    <property type="evidence" value="ECO:0007669"/>
    <property type="project" value="TreeGrafter"/>
</dbReference>
<dbReference type="GO" id="GO:0005634">
    <property type="term" value="C:nucleus"/>
    <property type="evidence" value="ECO:0007669"/>
    <property type="project" value="UniProtKB-SubCell"/>
</dbReference>
<evidence type="ECO:0000313" key="5">
    <source>
        <dbReference type="EMBL" id="CAD8770645.1"/>
    </source>
</evidence>
<comment type="similarity">
    <text evidence="1 2">Belongs to the DXO/Dom3Z family.</text>
</comment>
<accession>A0A7S0USB9</accession>
<sequence length="469" mass="53301">MNVFKMAGSINSFAVASWLAISERCKPISFTKPQQIAYWSEKAKDNEIIKEYLGTNALYRYFPPAPGSRLDEGFNGPNFIRKIEKPKTSIGVTDIIEVSRYVPISWKDYHICTFRNNLNKIGGTISSPKEPWSIITVREGNVLFLEVVDNPDKQSYNDAAFLSYQGSKFESICTGRQLVDLNESFVSVVRYRLGAMKLLMAAEIDCTRTTDPSPFSDHIFQGRESAISNPRIENYVELKTQVKRDDNYRGNMAQKMPKWWLQSFIAGVPVITVGVRNPNGSLSGTEDFDVQNLPLVSKREGCGFDGWRTLRFIEAVLTWMYDKAAELGGEGERVDQGPKTQTEWVEKEQGRVSVKREREKCSNDDDEEENRRYQRIRGSKTKMYEAVRFDYLPNLMEIRASIVEETANEKNGSSSSNEKGPEKVTRINEREGQKVEVPTKSYAMAENVRESIATAARYRDGGRAGRGKR</sequence>
<dbReference type="EMBL" id="HBFM01011125">
    <property type="protein sequence ID" value="CAD8770645.1"/>
    <property type="molecule type" value="Transcribed_RNA"/>
</dbReference>
<dbReference type="GO" id="GO:0034353">
    <property type="term" value="F:mRNA 5'-diphosphatase activity"/>
    <property type="evidence" value="ECO:0007669"/>
    <property type="project" value="TreeGrafter"/>
</dbReference>
<evidence type="ECO:0000256" key="2">
    <source>
        <dbReference type="RuleBase" id="RU367113"/>
    </source>
</evidence>
<dbReference type="PANTHER" id="PTHR12395">
    <property type="entry name" value="DOM-3 RELATED"/>
    <property type="match status" value="1"/>
</dbReference>
<dbReference type="GO" id="GO:0046872">
    <property type="term" value="F:metal ion binding"/>
    <property type="evidence" value="ECO:0007669"/>
    <property type="project" value="UniProtKB-KW"/>
</dbReference>
<comment type="subcellular location">
    <subcellularLocation>
        <location evidence="2">Nucleus</location>
    </subcellularLocation>
</comment>
<name>A0A7S0USB9_9CHLO</name>
<keyword evidence="2" id="KW-0539">Nucleus</keyword>
<feature type="compositionally biased region" description="Low complexity" evidence="3">
    <location>
        <begin position="409"/>
        <end position="418"/>
    </location>
</feature>
<comment type="cofactor">
    <cofactor evidence="2">
        <name>a divalent metal cation</name>
        <dbReference type="ChEBI" id="CHEBI:60240"/>
    </cofactor>
</comment>
<gene>
    <name evidence="5" type="ORF">PPAR00522_LOCUS7047</name>
</gene>
<dbReference type="Pfam" id="PF08652">
    <property type="entry name" value="RAI1"/>
    <property type="match status" value="1"/>
</dbReference>
<keyword evidence="2" id="KW-0479">Metal-binding</keyword>
<keyword evidence="2" id="KW-0378">Hydrolase</keyword>
<evidence type="ECO:0000256" key="3">
    <source>
        <dbReference type="SAM" id="MobiDB-lite"/>
    </source>
</evidence>
<dbReference type="InterPro" id="IPR039039">
    <property type="entry name" value="RAI1-like_fam"/>
</dbReference>
<dbReference type="EC" id="3.6.1.-" evidence="2"/>
<dbReference type="PANTHER" id="PTHR12395:SF9">
    <property type="entry name" value="DECAPPING AND EXORIBONUCLEASE PROTEIN"/>
    <property type="match status" value="1"/>
</dbReference>